<dbReference type="Gene3D" id="1.10.10.2120">
    <property type="match status" value="1"/>
</dbReference>
<dbReference type="PANTHER" id="PTHR34180:SF1">
    <property type="entry name" value="BETA-ALANYL-DOPAMINE_CARCININE HYDROLASE"/>
    <property type="match status" value="1"/>
</dbReference>
<evidence type="ECO:0000259" key="1">
    <source>
        <dbReference type="Pfam" id="PF03417"/>
    </source>
</evidence>
<proteinExistence type="predicted"/>
<keyword evidence="3" id="KW-1185">Reference proteome</keyword>
<dbReference type="InterPro" id="IPR005079">
    <property type="entry name" value="Peptidase_C45_hydrolase"/>
</dbReference>
<dbReference type="AlphaFoldDB" id="A0A9P4IP78"/>
<gene>
    <name evidence="2" type="ORF">NA57DRAFT_73183</name>
</gene>
<dbReference type="InterPro" id="IPR047794">
    <property type="entry name" value="C45_proenzyme-like"/>
</dbReference>
<name>A0A9P4IP78_9PEZI</name>
<evidence type="ECO:0000313" key="2">
    <source>
        <dbReference type="EMBL" id="KAF2101746.1"/>
    </source>
</evidence>
<accession>A0A9P4IP78</accession>
<dbReference type="OrthoDB" id="189997at2759"/>
<comment type="caution">
    <text evidence="2">The sequence shown here is derived from an EMBL/GenBank/DDBJ whole genome shotgun (WGS) entry which is preliminary data.</text>
</comment>
<organism evidence="2 3">
    <name type="scientific">Rhizodiscina lignyota</name>
    <dbReference type="NCBI Taxonomy" id="1504668"/>
    <lineage>
        <taxon>Eukaryota</taxon>
        <taxon>Fungi</taxon>
        <taxon>Dikarya</taxon>
        <taxon>Ascomycota</taxon>
        <taxon>Pezizomycotina</taxon>
        <taxon>Dothideomycetes</taxon>
        <taxon>Pleosporomycetidae</taxon>
        <taxon>Aulographales</taxon>
        <taxon>Rhizodiscinaceae</taxon>
        <taxon>Rhizodiscina</taxon>
    </lineage>
</organism>
<dbReference type="Pfam" id="PF03417">
    <property type="entry name" value="AAT"/>
    <property type="match status" value="1"/>
</dbReference>
<reference evidence="2" key="1">
    <citation type="journal article" date="2020" name="Stud. Mycol.">
        <title>101 Dothideomycetes genomes: a test case for predicting lifestyles and emergence of pathogens.</title>
        <authorList>
            <person name="Haridas S."/>
            <person name="Albert R."/>
            <person name="Binder M."/>
            <person name="Bloem J."/>
            <person name="Labutti K."/>
            <person name="Salamov A."/>
            <person name="Andreopoulos B."/>
            <person name="Baker S."/>
            <person name="Barry K."/>
            <person name="Bills G."/>
            <person name="Bluhm B."/>
            <person name="Cannon C."/>
            <person name="Castanera R."/>
            <person name="Culley D."/>
            <person name="Daum C."/>
            <person name="Ezra D."/>
            <person name="Gonzalez J."/>
            <person name="Henrissat B."/>
            <person name="Kuo A."/>
            <person name="Liang C."/>
            <person name="Lipzen A."/>
            <person name="Lutzoni F."/>
            <person name="Magnuson J."/>
            <person name="Mondo S."/>
            <person name="Nolan M."/>
            <person name="Ohm R."/>
            <person name="Pangilinan J."/>
            <person name="Park H.-J."/>
            <person name="Ramirez L."/>
            <person name="Alfaro M."/>
            <person name="Sun H."/>
            <person name="Tritt A."/>
            <person name="Yoshinaga Y."/>
            <person name="Zwiers L.-H."/>
            <person name="Turgeon B."/>
            <person name="Goodwin S."/>
            <person name="Spatafora J."/>
            <person name="Crous P."/>
            <person name="Grigoriev I."/>
        </authorList>
    </citation>
    <scope>NUCLEOTIDE SEQUENCE</scope>
    <source>
        <strain evidence="2">CBS 133067</strain>
    </source>
</reference>
<protein>
    <submittedName>
        <fullName evidence="2">AAT-domain-containing protein</fullName>
    </submittedName>
</protein>
<dbReference type="InterPro" id="IPR047801">
    <property type="entry name" value="Peptidase_C45"/>
</dbReference>
<evidence type="ECO:0000313" key="3">
    <source>
        <dbReference type="Proteomes" id="UP000799772"/>
    </source>
</evidence>
<feature type="domain" description="Peptidase C45 hydrolase" evidence="1">
    <location>
        <begin position="110"/>
        <end position="334"/>
    </location>
</feature>
<dbReference type="NCBIfam" id="NF040521">
    <property type="entry name" value="C45_proenzyme"/>
    <property type="match status" value="1"/>
</dbReference>
<dbReference type="PANTHER" id="PTHR34180">
    <property type="entry name" value="PEPTIDASE C45"/>
    <property type="match status" value="1"/>
</dbReference>
<dbReference type="Proteomes" id="UP000799772">
    <property type="component" value="Unassembled WGS sequence"/>
</dbReference>
<sequence>MVLEILCEGNPYQIGHAHGSNAKEQIRSSIEFYNGMFQKTSKMDWAAVRRLALEDFQGVIQRKWPAYMQEMQGIADGAGLDVGDIIALNVRSEIAFGLFSDGCTSLSWHSDGKAYVCQNWDWMEEQKPNVVLLHIKQEGKPTIKLLTESGQLGKIGLNSAGVGLCVNAIRAYGMDPTRLPIHIAWRMVLECSSKDEAVAKLEKYGLASSCHTLIADPTGAVGIEWSSIDFQKLYADSKGRVCHSNHYLLDHPGVTDTNWLTDSTPRAKRICDISEKCDVKDLTVPAIQELFKDETGLPGAICRMQEGESTAATLFNIVTDLVEKKAYVTLGRPTAPEGNLVLSF</sequence>
<dbReference type="EMBL" id="ML978123">
    <property type="protein sequence ID" value="KAF2101746.1"/>
    <property type="molecule type" value="Genomic_DNA"/>
</dbReference>
<dbReference type="Gene3D" id="3.60.60.10">
    <property type="entry name" value="Penicillin V Acylase, Chain A"/>
    <property type="match status" value="1"/>
</dbReference>